<dbReference type="Proteomes" id="UP001500305">
    <property type="component" value="Unassembled WGS sequence"/>
</dbReference>
<comment type="similarity">
    <text evidence="3">Belongs to the cytochrome c oxidase bacterial subunit CtaF family.</text>
</comment>
<evidence type="ECO:0000256" key="2">
    <source>
        <dbReference type="ARBA" id="ARBA00004651"/>
    </source>
</evidence>
<keyword evidence="7" id="KW-1278">Translocase</keyword>
<dbReference type="RefSeq" id="WP_344636072.1">
    <property type="nucleotide sequence ID" value="NZ_BAAATR010000007.1"/>
</dbReference>
<dbReference type="EC" id="7.1.1.9" evidence="4"/>
<evidence type="ECO:0000256" key="13">
    <source>
        <dbReference type="SAM" id="Phobius"/>
    </source>
</evidence>
<evidence type="ECO:0000256" key="12">
    <source>
        <dbReference type="ARBA" id="ARBA00047816"/>
    </source>
</evidence>
<keyword evidence="5" id="KW-1003">Cell membrane</keyword>
<evidence type="ECO:0000256" key="7">
    <source>
        <dbReference type="ARBA" id="ARBA00022967"/>
    </source>
</evidence>
<name>A0ABP5QQ87_9ACTN</name>
<evidence type="ECO:0000256" key="11">
    <source>
        <dbReference type="ARBA" id="ARBA00031401"/>
    </source>
</evidence>
<feature type="transmembrane region" description="Helical" evidence="13">
    <location>
        <begin position="72"/>
        <end position="95"/>
    </location>
</feature>
<dbReference type="PIRSF" id="PIRSF017385">
    <property type="entry name" value="CtaF"/>
    <property type="match status" value="1"/>
</dbReference>
<dbReference type="Pfam" id="PF12270">
    <property type="entry name" value="Cyt_c_ox_IV"/>
    <property type="match status" value="1"/>
</dbReference>
<keyword evidence="6 13" id="KW-0812">Transmembrane</keyword>
<feature type="transmembrane region" description="Helical" evidence="13">
    <location>
        <begin position="7"/>
        <end position="27"/>
    </location>
</feature>
<comment type="caution">
    <text evidence="14">The sequence shown here is derived from an EMBL/GenBank/DDBJ whole genome shotgun (WGS) entry which is preliminary data.</text>
</comment>
<keyword evidence="8 13" id="KW-1133">Transmembrane helix</keyword>
<evidence type="ECO:0000313" key="15">
    <source>
        <dbReference type="Proteomes" id="UP001500305"/>
    </source>
</evidence>
<evidence type="ECO:0000313" key="14">
    <source>
        <dbReference type="EMBL" id="GAA2239913.1"/>
    </source>
</evidence>
<protein>
    <recommendedName>
        <fullName evidence="4">cytochrome-c oxidase</fullName>
        <ecNumber evidence="4">7.1.1.9</ecNumber>
    </recommendedName>
    <alternativeName>
        <fullName evidence="11">Cytochrome aa3 subunit 4</fullName>
    </alternativeName>
    <alternativeName>
        <fullName evidence="10">Cytochrome c oxidase polypeptide IV</fullName>
    </alternativeName>
</protein>
<comment type="subcellular location">
    <subcellularLocation>
        <location evidence="2">Cell membrane</location>
        <topology evidence="2">Multi-pass membrane protein</topology>
    </subcellularLocation>
</comment>
<comment type="catalytic activity">
    <reaction evidence="12">
        <text>4 Fe(II)-[cytochrome c] + O2 + 8 H(+)(in) = 4 Fe(III)-[cytochrome c] + 2 H2O + 4 H(+)(out)</text>
        <dbReference type="Rhea" id="RHEA:11436"/>
        <dbReference type="Rhea" id="RHEA-COMP:10350"/>
        <dbReference type="Rhea" id="RHEA-COMP:14399"/>
        <dbReference type="ChEBI" id="CHEBI:15377"/>
        <dbReference type="ChEBI" id="CHEBI:15378"/>
        <dbReference type="ChEBI" id="CHEBI:15379"/>
        <dbReference type="ChEBI" id="CHEBI:29033"/>
        <dbReference type="ChEBI" id="CHEBI:29034"/>
        <dbReference type="EC" id="7.1.1.9"/>
    </reaction>
</comment>
<keyword evidence="15" id="KW-1185">Reference proteome</keyword>
<evidence type="ECO:0000256" key="5">
    <source>
        <dbReference type="ARBA" id="ARBA00022475"/>
    </source>
</evidence>
<proteinExistence type="inferred from homology"/>
<accession>A0ABP5QQ87</accession>
<gene>
    <name evidence="14" type="ORF">GCM10010430_21630</name>
</gene>
<comment type="function">
    <text evidence="1">Part of cytochrome c oxidase, its function is unknown.</text>
</comment>
<evidence type="ECO:0000256" key="4">
    <source>
        <dbReference type="ARBA" id="ARBA00012949"/>
    </source>
</evidence>
<dbReference type="EMBL" id="BAAATR010000007">
    <property type="protein sequence ID" value="GAA2239913.1"/>
    <property type="molecule type" value="Genomic_DNA"/>
</dbReference>
<evidence type="ECO:0000256" key="1">
    <source>
        <dbReference type="ARBA" id="ARBA00002536"/>
    </source>
</evidence>
<evidence type="ECO:0000256" key="9">
    <source>
        <dbReference type="ARBA" id="ARBA00023136"/>
    </source>
</evidence>
<reference evidence="15" key="1">
    <citation type="journal article" date="2019" name="Int. J. Syst. Evol. Microbiol.">
        <title>The Global Catalogue of Microorganisms (GCM) 10K type strain sequencing project: providing services to taxonomists for standard genome sequencing and annotation.</title>
        <authorList>
            <consortium name="The Broad Institute Genomics Platform"/>
            <consortium name="The Broad Institute Genome Sequencing Center for Infectious Disease"/>
            <person name="Wu L."/>
            <person name="Ma J."/>
        </authorList>
    </citation>
    <scope>NUCLEOTIDE SEQUENCE [LARGE SCALE GENOMIC DNA]</scope>
    <source>
        <strain evidence="15">JCM 7356</strain>
    </source>
</reference>
<evidence type="ECO:0000256" key="3">
    <source>
        <dbReference type="ARBA" id="ARBA00006870"/>
    </source>
</evidence>
<evidence type="ECO:0000256" key="10">
    <source>
        <dbReference type="ARBA" id="ARBA00031366"/>
    </source>
</evidence>
<feature type="transmembrane region" description="Helical" evidence="13">
    <location>
        <begin position="33"/>
        <end position="51"/>
    </location>
</feature>
<dbReference type="InterPro" id="IPR021050">
    <property type="entry name" value="Cyt_c_oxidase_su4_actinobac"/>
</dbReference>
<keyword evidence="9 13" id="KW-0472">Membrane</keyword>
<organism evidence="14 15">
    <name type="scientific">Kitasatospora cystarginea</name>
    <dbReference type="NCBI Taxonomy" id="58350"/>
    <lineage>
        <taxon>Bacteria</taxon>
        <taxon>Bacillati</taxon>
        <taxon>Actinomycetota</taxon>
        <taxon>Actinomycetes</taxon>
        <taxon>Kitasatosporales</taxon>
        <taxon>Streptomycetaceae</taxon>
        <taxon>Kitasatospora</taxon>
    </lineage>
</organism>
<sequence length="129" mass="13685">MRAEGYLFAGVAAFFGVTGAMYGWLAAEPAGTVALTVSFLMSGLVALFCWTQHTKRGDRLQDRTDIPIADGAGPLDFFAPHSLFPVLCALGAALFGLGVVFGLWLVLIGFGVLIPAAVGFVFQYGQRRP</sequence>
<feature type="transmembrane region" description="Helical" evidence="13">
    <location>
        <begin position="101"/>
        <end position="122"/>
    </location>
</feature>
<evidence type="ECO:0000256" key="8">
    <source>
        <dbReference type="ARBA" id="ARBA00022989"/>
    </source>
</evidence>
<evidence type="ECO:0000256" key="6">
    <source>
        <dbReference type="ARBA" id="ARBA00022692"/>
    </source>
</evidence>